<dbReference type="InterPro" id="IPR036691">
    <property type="entry name" value="Endo/exonu/phosph_ase_sf"/>
</dbReference>
<dbReference type="InterPro" id="IPR016202">
    <property type="entry name" value="DNase_I"/>
</dbReference>
<dbReference type="Proteomes" id="UP000609172">
    <property type="component" value="Unassembled WGS sequence"/>
</dbReference>
<keyword evidence="3" id="KW-0378">Hydrolase</keyword>
<evidence type="ECO:0000256" key="3">
    <source>
        <dbReference type="ARBA" id="ARBA00022801"/>
    </source>
</evidence>
<sequence>MVQFCFLRTLLVLSLLFSRDLVYSQVKICSWNIENIGGSKSKENLEYIASIIRDFDVIAIQEVVPSASGVASIVNLTAILNSNKGHWKYLVSQPTTGSSYKTERYAFIWNTYTVNHKGKAWLEQKFQQEIDREPFYCTFLYKGKDFTLSNFHAITKNMQPETEIKYFKFLPNQYLTHNLIFLGDFNCPETHTVFIPLKKSGYRSVFQKQKTSLKRECKDSECLASEFDNIFFDSLKVEVQKSGVIHFYKDFPSMKKTREISDHIPIWVEFKLK</sequence>
<dbReference type="PANTHER" id="PTHR11371:SF31">
    <property type="entry name" value="EXTRACELLULAR NUCLEASE"/>
    <property type="match status" value="1"/>
</dbReference>
<dbReference type="AlphaFoldDB" id="A0A934UK12"/>
<dbReference type="SMART" id="SM00476">
    <property type="entry name" value="DNaseIc"/>
    <property type="match status" value="1"/>
</dbReference>
<dbReference type="GO" id="GO:0006308">
    <property type="term" value="P:DNA catabolic process"/>
    <property type="evidence" value="ECO:0007669"/>
    <property type="project" value="InterPro"/>
</dbReference>
<dbReference type="Gene3D" id="3.60.10.10">
    <property type="entry name" value="Endonuclease/exonuclease/phosphatase"/>
    <property type="match status" value="1"/>
</dbReference>
<dbReference type="PANTHER" id="PTHR11371">
    <property type="entry name" value="DEOXYRIBONUCLEASE"/>
    <property type="match status" value="1"/>
</dbReference>
<evidence type="ECO:0000256" key="1">
    <source>
        <dbReference type="ARBA" id="ARBA00007359"/>
    </source>
</evidence>
<feature type="domain" description="Endonuclease/exonuclease/phosphatase" evidence="4">
    <location>
        <begin position="29"/>
        <end position="263"/>
    </location>
</feature>
<comment type="caution">
    <text evidence="5">The sequence shown here is derived from an EMBL/GenBank/DDBJ whole genome shotgun (WGS) entry which is preliminary data.</text>
</comment>
<dbReference type="EMBL" id="JAEHFV010000003">
    <property type="protein sequence ID" value="MBK0370083.1"/>
    <property type="molecule type" value="Genomic_DNA"/>
</dbReference>
<dbReference type="GO" id="GO:0004536">
    <property type="term" value="F:DNA nuclease activity"/>
    <property type="evidence" value="ECO:0007669"/>
    <property type="project" value="InterPro"/>
</dbReference>
<evidence type="ECO:0000259" key="4">
    <source>
        <dbReference type="Pfam" id="PF03372"/>
    </source>
</evidence>
<keyword evidence="5" id="KW-0255">Endonuclease</keyword>
<gene>
    <name evidence="5" type="ORF">I5M07_09530</name>
</gene>
<dbReference type="CDD" id="cd10283">
    <property type="entry name" value="MnuA_DNase1-like"/>
    <property type="match status" value="1"/>
</dbReference>
<evidence type="ECO:0000313" key="5">
    <source>
        <dbReference type="EMBL" id="MBK0370083.1"/>
    </source>
</evidence>
<evidence type="ECO:0000256" key="2">
    <source>
        <dbReference type="ARBA" id="ARBA00022722"/>
    </source>
</evidence>
<reference evidence="5" key="1">
    <citation type="submission" date="2020-12" db="EMBL/GenBank/DDBJ databases">
        <title>Bacterial novel species Flavobacterium sp. SE-1-e isolated from soil.</title>
        <authorList>
            <person name="Jung H.-Y."/>
        </authorList>
    </citation>
    <scope>NUCLEOTIDE SEQUENCE</scope>
    <source>
        <strain evidence="5">SE-1-e</strain>
    </source>
</reference>
<proteinExistence type="inferred from homology"/>
<dbReference type="GO" id="GO:0004519">
    <property type="term" value="F:endonuclease activity"/>
    <property type="evidence" value="ECO:0007669"/>
    <property type="project" value="UniProtKB-KW"/>
</dbReference>
<protein>
    <submittedName>
        <fullName evidence="5">Endonuclease/exonuclease/phosphatase family protein</fullName>
    </submittedName>
</protein>
<dbReference type="InterPro" id="IPR005135">
    <property type="entry name" value="Endo/exonuclease/phosphatase"/>
</dbReference>
<organism evidence="5 6">
    <name type="scientific">Flavobacterium agrisoli</name>
    <dbReference type="NCBI Taxonomy" id="2793066"/>
    <lineage>
        <taxon>Bacteria</taxon>
        <taxon>Pseudomonadati</taxon>
        <taxon>Bacteroidota</taxon>
        <taxon>Flavobacteriia</taxon>
        <taxon>Flavobacteriales</taxon>
        <taxon>Flavobacteriaceae</taxon>
        <taxon>Flavobacterium</taxon>
    </lineage>
</organism>
<comment type="similarity">
    <text evidence="1">Belongs to the DNase I family.</text>
</comment>
<dbReference type="SUPFAM" id="SSF56219">
    <property type="entry name" value="DNase I-like"/>
    <property type="match status" value="1"/>
</dbReference>
<evidence type="ECO:0000313" key="6">
    <source>
        <dbReference type="Proteomes" id="UP000609172"/>
    </source>
</evidence>
<dbReference type="GO" id="GO:0016787">
    <property type="term" value="F:hydrolase activity"/>
    <property type="evidence" value="ECO:0007669"/>
    <property type="project" value="UniProtKB-KW"/>
</dbReference>
<accession>A0A934UK12</accession>
<dbReference type="Pfam" id="PF03372">
    <property type="entry name" value="Exo_endo_phos"/>
    <property type="match status" value="1"/>
</dbReference>
<keyword evidence="2" id="KW-0540">Nuclease</keyword>
<name>A0A934UK12_9FLAO</name>
<keyword evidence="6" id="KW-1185">Reference proteome</keyword>